<dbReference type="InterPro" id="IPR045229">
    <property type="entry name" value="TPP_enz"/>
</dbReference>
<sequence length="213" mass="22747">MSDIEARTGGKVLVDQLLIHGADCAYCVPGESYLEVLDALHDVRERFTLYNARHEAGAADMAEAYGKLTGRPGICMVTRGPGACQAAVGVHIAYQDSTPMILLVGQVGRDTMDRESFQEIDYRQMFAPVAKWAAQIDSAARIPEYMARAFRVATSGRPGPVVLALPEDMLTDVVRVADARPYSPSVPALTADDAAAVMAALAQAKRPLLLAGG</sequence>
<proteinExistence type="inferred from homology"/>
<feature type="domain" description="Thiamine pyrophosphate enzyme N-terminal TPP-binding" evidence="2">
    <location>
        <begin position="8"/>
        <end position="124"/>
    </location>
</feature>
<evidence type="ECO:0000259" key="2">
    <source>
        <dbReference type="Pfam" id="PF02776"/>
    </source>
</evidence>
<reference evidence="4" key="1">
    <citation type="submission" date="2023-07" db="EMBL/GenBank/DDBJ databases">
        <title>Yangia mangrovi SAOS 153D genome.</title>
        <authorList>
            <person name="Verma A."/>
            <person name="Pal Y."/>
            <person name="Sundharam S."/>
            <person name="Bisht B."/>
            <person name="Srinivasan K."/>
        </authorList>
    </citation>
    <scope>NUCLEOTIDE SEQUENCE [LARGE SCALE GENOMIC DNA]</scope>
    <source>
        <strain evidence="4">SAOS 153D</strain>
    </source>
</reference>
<protein>
    <submittedName>
        <fullName evidence="3">Thiamine pyrophosphate-binding protein</fullName>
    </submittedName>
</protein>
<accession>A0ABT2KV09</accession>
<dbReference type="PANTHER" id="PTHR18968">
    <property type="entry name" value="THIAMINE PYROPHOSPHATE ENZYMES"/>
    <property type="match status" value="1"/>
</dbReference>
<evidence type="ECO:0000313" key="4">
    <source>
        <dbReference type="Proteomes" id="UP000217448"/>
    </source>
</evidence>
<dbReference type="InterPro" id="IPR029035">
    <property type="entry name" value="DHS-like_NAD/FAD-binding_dom"/>
</dbReference>
<gene>
    <name evidence="3" type="ORF">CLG85_026450</name>
</gene>
<dbReference type="Proteomes" id="UP000217448">
    <property type="component" value="Unassembled WGS sequence"/>
</dbReference>
<dbReference type="InterPro" id="IPR012001">
    <property type="entry name" value="Thiamin_PyroP_enz_TPP-bd_dom"/>
</dbReference>
<dbReference type="SUPFAM" id="SSF52518">
    <property type="entry name" value="Thiamin diphosphate-binding fold (THDP-binding)"/>
    <property type="match status" value="1"/>
</dbReference>
<comment type="caution">
    <text evidence="3">The sequence shown here is derived from an EMBL/GenBank/DDBJ whole genome shotgun (WGS) entry which is preliminary data.</text>
</comment>
<keyword evidence="4" id="KW-1185">Reference proteome</keyword>
<dbReference type="Pfam" id="PF02776">
    <property type="entry name" value="TPP_enzyme_N"/>
    <property type="match status" value="1"/>
</dbReference>
<evidence type="ECO:0000256" key="1">
    <source>
        <dbReference type="ARBA" id="ARBA00007812"/>
    </source>
</evidence>
<name>A0ABT2KV09_9RHOB</name>
<comment type="similarity">
    <text evidence="1">Belongs to the TPP enzyme family.</text>
</comment>
<dbReference type="EMBL" id="NTHN02000117">
    <property type="protein sequence ID" value="MCT4373641.1"/>
    <property type="molecule type" value="Genomic_DNA"/>
</dbReference>
<dbReference type="InterPro" id="IPR029061">
    <property type="entry name" value="THDP-binding"/>
</dbReference>
<dbReference type="SUPFAM" id="SSF52467">
    <property type="entry name" value="DHS-like NAD/FAD-binding domain"/>
    <property type="match status" value="1"/>
</dbReference>
<feature type="non-terminal residue" evidence="3">
    <location>
        <position position="213"/>
    </location>
</feature>
<dbReference type="Gene3D" id="3.40.50.970">
    <property type="match status" value="1"/>
</dbReference>
<evidence type="ECO:0000313" key="3">
    <source>
        <dbReference type="EMBL" id="MCT4373641.1"/>
    </source>
</evidence>
<dbReference type="RefSeq" id="WP_260350362.1">
    <property type="nucleotide sequence ID" value="NZ_NTHN02000117.1"/>
</dbReference>
<organism evidence="3 4">
    <name type="scientific">Alloyangia mangrovi</name>
    <dbReference type="NCBI Taxonomy" id="1779329"/>
    <lineage>
        <taxon>Bacteria</taxon>
        <taxon>Pseudomonadati</taxon>
        <taxon>Pseudomonadota</taxon>
        <taxon>Alphaproteobacteria</taxon>
        <taxon>Rhodobacterales</taxon>
        <taxon>Roseobacteraceae</taxon>
        <taxon>Alloyangia</taxon>
    </lineage>
</organism>
<dbReference type="PANTHER" id="PTHR18968:SF120">
    <property type="entry name" value="ACETOLACTATE SYNTHASE LARGE SUBUNIT"/>
    <property type="match status" value="1"/>
</dbReference>
<dbReference type="CDD" id="cd07035">
    <property type="entry name" value="TPP_PYR_POX_like"/>
    <property type="match status" value="1"/>
</dbReference>